<dbReference type="EMBL" id="BAAAYX010000010">
    <property type="protein sequence ID" value="GAA3707161.1"/>
    <property type="molecule type" value="Genomic_DNA"/>
</dbReference>
<evidence type="ECO:0000313" key="1">
    <source>
        <dbReference type="EMBL" id="GAA3707161.1"/>
    </source>
</evidence>
<dbReference type="InterPro" id="IPR036196">
    <property type="entry name" value="Ptyr_pPase_sf"/>
</dbReference>
<reference evidence="2" key="1">
    <citation type="journal article" date="2019" name="Int. J. Syst. Evol. Microbiol.">
        <title>The Global Catalogue of Microorganisms (GCM) 10K type strain sequencing project: providing services to taxonomists for standard genome sequencing and annotation.</title>
        <authorList>
            <consortium name="The Broad Institute Genomics Platform"/>
            <consortium name="The Broad Institute Genome Sequencing Center for Infectious Disease"/>
            <person name="Wu L."/>
            <person name="Ma J."/>
        </authorList>
    </citation>
    <scope>NUCLEOTIDE SEQUENCE [LARGE SCALE GENOMIC DNA]</scope>
    <source>
        <strain evidence="2">JCM 16548</strain>
    </source>
</reference>
<dbReference type="SUPFAM" id="SSF52788">
    <property type="entry name" value="Phosphotyrosine protein phosphatases I"/>
    <property type="match status" value="1"/>
</dbReference>
<organism evidence="1 2">
    <name type="scientific">Microlunatus aurantiacus</name>
    <dbReference type="NCBI Taxonomy" id="446786"/>
    <lineage>
        <taxon>Bacteria</taxon>
        <taxon>Bacillati</taxon>
        <taxon>Actinomycetota</taxon>
        <taxon>Actinomycetes</taxon>
        <taxon>Propionibacteriales</taxon>
        <taxon>Propionibacteriaceae</taxon>
        <taxon>Microlunatus</taxon>
    </lineage>
</organism>
<protein>
    <recommendedName>
        <fullName evidence="3">Phosphotyrosine protein phosphatase I domain-containing protein</fullName>
    </recommendedName>
</protein>
<sequence>MTSRRPIVLFVGDDASSTQIAESLLRRLVGDRVEIHTAGAQPPNPGGREDQMLVMMGLNPAHEERLTARALVTSDRVIVLGTALDVARVPGRRYEEWDLDDSSLGERVEALAVELLSVLDNPVTVPAPRARKTGSRLVGQRIRRRVRARVVRQRDLLARRLTSVRRRRRRPS</sequence>
<accession>A0ABP7DPM0</accession>
<evidence type="ECO:0000313" key="2">
    <source>
        <dbReference type="Proteomes" id="UP001500051"/>
    </source>
</evidence>
<gene>
    <name evidence="1" type="ORF">GCM10022204_26380</name>
</gene>
<dbReference type="Proteomes" id="UP001500051">
    <property type="component" value="Unassembled WGS sequence"/>
</dbReference>
<comment type="caution">
    <text evidence="1">The sequence shown here is derived from an EMBL/GenBank/DDBJ whole genome shotgun (WGS) entry which is preliminary data.</text>
</comment>
<name>A0ABP7DPM0_9ACTN</name>
<keyword evidence="2" id="KW-1185">Reference proteome</keyword>
<dbReference type="RefSeq" id="WP_344812842.1">
    <property type="nucleotide sequence ID" value="NZ_BAAAYX010000010.1"/>
</dbReference>
<proteinExistence type="predicted"/>
<dbReference type="Gene3D" id="3.40.50.2300">
    <property type="match status" value="1"/>
</dbReference>
<evidence type="ECO:0008006" key="3">
    <source>
        <dbReference type="Google" id="ProtNLM"/>
    </source>
</evidence>